<gene>
    <name evidence="1" type="ORF">LCGC14_2937120</name>
</gene>
<evidence type="ECO:0000313" key="1">
    <source>
        <dbReference type="EMBL" id="KKK69134.1"/>
    </source>
</evidence>
<protein>
    <submittedName>
        <fullName evidence="1">Uncharacterized protein</fullName>
    </submittedName>
</protein>
<feature type="non-terminal residue" evidence="1">
    <location>
        <position position="34"/>
    </location>
</feature>
<comment type="caution">
    <text evidence="1">The sequence shown here is derived from an EMBL/GenBank/DDBJ whole genome shotgun (WGS) entry which is preliminary data.</text>
</comment>
<accession>A0A0F8ZRX1</accession>
<reference evidence="1" key="1">
    <citation type="journal article" date="2015" name="Nature">
        <title>Complex archaea that bridge the gap between prokaryotes and eukaryotes.</title>
        <authorList>
            <person name="Spang A."/>
            <person name="Saw J.H."/>
            <person name="Jorgensen S.L."/>
            <person name="Zaremba-Niedzwiedzka K."/>
            <person name="Martijn J."/>
            <person name="Lind A.E."/>
            <person name="van Eijk R."/>
            <person name="Schleper C."/>
            <person name="Guy L."/>
            <person name="Ettema T.J."/>
        </authorList>
    </citation>
    <scope>NUCLEOTIDE SEQUENCE</scope>
</reference>
<dbReference type="EMBL" id="LAZR01058801">
    <property type="protein sequence ID" value="KKK69134.1"/>
    <property type="molecule type" value="Genomic_DNA"/>
</dbReference>
<name>A0A0F8ZRX1_9ZZZZ</name>
<proteinExistence type="predicted"/>
<sequence>MRITITIPDELVKRIKKFREGIMELNISKIILDY</sequence>
<organism evidence="1">
    <name type="scientific">marine sediment metagenome</name>
    <dbReference type="NCBI Taxonomy" id="412755"/>
    <lineage>
        <taxon>unclassified sequences</taxon>
        <taxon>metagenomes</taxon>
        <taxon>ecological metagenomes</taxon>
    </lineage>
</organism>
<dbReference type="AlphaFoldDB" id="A0A0F8ZRX1"/>